<dbReference type="Proteomes" id="UP000296706">
    <property type="component" value="Chromosome"/>
</dbReference>
<dbReference type="EMBL" id="CP031310">
    <property type="protein sequence ID" value="QCC52698.1"/>
    <property type="molecule type" value="Genomic_DNA"/>
</dbReference>
<dbReference type="GeneID" id="39849454"/>
<sequence>MGWLDAAMATATGIAVFVLVVAGVATALTGLLPNPVVIAIPVGIGFGMAAMTGTYIGLAAEPSTREYRAAFACGAFGVTSLGVGAVAIGAGLQLIAVVAAAVGAGLFAAVGVLVAF</sequence>
<feature type="transmembrane region" description="Helical" evidence="1">
    <location>
        <begin position="94"/>
        <end position="115"/>
    </location>
</feature>
<reference evidence="3 4" key="1">
    <citation type="journal article" date="2019" name="Nat. Commun.">
        <title>A new type of DNA phosphorothioation-based antiviral system in archaea.</title>
        <authorList>
            <person name="Xiong L."/>
            <person name="Liu S."/>
            <person name="Chen S."/>
            <person name="Xiao Y."/>
            <person name="Zhu B."/>
            <person name="Gao Y."/>
            <person name="Zhang Y."/>
            <person name="Chen B."/>
            <person name="Luo J."/>
            <person name="Deng Z."/>
            <person name="Chen X."/>
            <person name="Wang L."/>
            <person name="Chen S."/>
        </authorList>
    </citation>
    <scope>NUCLEOTIDE SEQUENCE [LARGE SCALE GENOMIC DNA]</scope>
    <source>
        <strain evidence="3 4">CBA1105</strain>
    </source>
</reference>
<dbReference type="InterPro" id="IPR058460">
    <property type="entry name" value="DUF8147"/>
</dbReference>
<dbReference type="Pfam" id="PF26472">
    <property type="entry name" value="DUF8147"/>
    <property type="match status" value="1"/>
</dbReference>
<keyword evidence="1" id="KW-0472">Membrane</keyword>
<evidence type="ECO:0000259" key="2">
    <source>
        <dbReference type="Pfam" id="PF26472"/>
    </source>
</evidence>
<name>A0A4D6HHG1_9EURY</name>
<dbReference type="AlphaFoldDB" id="A0A4D6HHG1"/>
<evidence type="ECO:0000256" key="1">
    <source>
        <dbReference type="SAM" id="Phobius"/>
    </source>
</evidence>
<keyword evidence="4" id="KW-1185">Reference proteome</keyword>
<protein>
    <recommendedName>
        <fullName evidence="2">DUF8147 domain-containing protein</fullName>
    </recommendedName>
</protein>
<organism evidence="3 4">
    <name type="scientific">Halapricum salinum</name>
    <dbReference type="NCBI Taxonomy" id="1457250"/>
    <lineage>
        <taxon>Archaea</taxon>
        <taxon>Methanobacteriati</taxon>
        <taxon>Methanobacteriota</taxon>
        <taxon>Stenosarchaea group</taxon>
        <taxon>Halobacteria</taxon>
        <taxon>Halobacteriales</taxon>
        <taxon>Haloarculaceae</taxon>
        <taxon>Halapricum</taxon>
    </lineage>
</organism>
<dbReference type="STRING" id="1457250.GCA_000755225_02141"/>
<evidence type="ECO:0000313" key="4">
    <source>
        <dbReference type="Proteomes" id="UP000296706"/>
    </source>
</evidence>
<gene>
    <name evidence="3" type="ORF">DV733_16305</name>
</gene>
<keyword evidence="1" id="KW-1133">Transmembrane helix</keyword>
<feature type="transmembrane region" description="Helical" evidence="1">
    <location>
        <begin position="70"/>
        <end position="88"/>
    </location>
</feature>
<feature type="domain" description="DUF8147" evidence="2">
    <location>
        <begin position="4"/>
        <end position="115"/>
    </location>
</feature>
<accession>A0A4D6HHG1</accession>
<evidence type="ECO:0000313" key="3">
    <source>
        <dbReference type="EMBL" id="QCC52698.1"/>
    </source>
</evidence>
<dbReference type="KEGG" id="hsn:DV733_16305"/>
<feature type="transmembrane region" description="Helical" evidence="1">
    <location>
        <begin position="7"/>
        <end position="32"/>
    </location>
</feature>
<proteinExistence type="predicted"/>
<feature type="transmembrane region" description="Helical" evidence="1">
    <location>
        <begin position="38"/>
        <end position="58"/>
    </location>
</feature>
<keyword evidence="1" id="KW-0812">Transmembrane</keyword>
<dbReference type="RefSeq" id="WP_049993019.1">
    <property type="nucleotide sequence ID" value="NZ_CP031310.1"/>
</dbReference>
<dbReference type="OrthoDB" id="385977at2157"/>